<evidence type="ECO:0000313" key="11">
    <source>
        <dbReference type="EMBL" id="QSO48658.1"/>
    </source>
</evidence>
<dbReference type="Proteomes" id="UP000663505">
    <property type="component" value="Chromosome"/>
</dbReference>
<evidence type="ECO:0000256" key="9">
    <source>
        <dbReference type="ARBA" id="ARBA00049940"/>
    </source>
</evidence>
<feature type="transmembrane region" description="Helical" evidence="10">
    <location>
        <begin position="33"/>
        <end position="53"/>
    </location>
</feature>
<proteinExistence type="inferred from homology"/>
<evidence type="ECO:0000256" key="6">
    <source>
        <dbReference type="ARBA" id="ARBA00023303"/>
    </source>
</evidence>
<evidence type="ECO:0000256" key="3">
    <source>
        <dbReference type="ARBA" id="ARBA00022692"/>
    </source>
</evidence>
<evidence type="ECO:0000256" key="1">
    <source>
        <dbReference type="ARBA" id="ARBA00004651"/>
    </source>
</evidence>
<keyword evidence="6 10" id="KW-0407">Ion channel</keyword>
<evidence type="ECO:0000256" key="2">
    <source>
        <dbReference type="ARBA" id="ARBA00022475"/>
    </source>
</evidence>
<accession>A0A9X7W0R8</accession>
<organism evidence="11 12">
    <name type="scientific">Alicyclobacillus mengziensis</name>
    <dbReference type="NCBI Taxonomy" id="2931921"/>
    <lineage>
        <taxon>Bacteria</taxon>
        <taxon>Bacillati</taxon>
        <taxon>Bacillota</taxon>
        <taxon>Bacilli</taxon>
        <taxon>Bacillales</taxon>
        <taxon>Alicyclobacillaceae</taxon>
        <taxon>Alicyclobacillus</taxon>
    </lineage>
</organism>
<comment type="activity regulation">
    <text evidence="10">Na(+) is not transported, but it plays an essential structural role and its presence is essential for fluoride channel function.</text>
</comment>
<keyword evidence="10" id="KW-0479">Metal-binding</keyword>
<feature type="transmembrane region" description="Helical" evidence="10">
    <location>
        <begin position="93"/>
        <end position="116"/>
    </location>
</feature>
<keyword evidence="10" id="KW-0915">Sodium</keyword>
<keyword evidence="5 10" id="KW-0472">Membrane</keyword>
<dbReference type="EMBL" id="CP071182">
    <property type="protein sequence ID" value="QSO48658.1"/>
    <property type="molecule type" value="Genomic_DNA"/>
</dbReference>
<dbReference type="HAMAP" id="MF_00454">
    <property type="entry name" value="FluC"/>
    <property type="match status" value="1"/>
</dbReference>
<dbReference type="PANTHER" id="PTHR28259:SF1">
    <property type="entry name" value="FLUORIDE EXPORT PROTEIN 1-RELATED"/>
    <property type="match status" value="1"/>
</dbReference>
<evidence type="ECO:0000256" key="4">
    <source>
        <dbReference type="ARBA" id="ARBA00022989"/>
    </source>
</evidence>
<feature type="binding site" evidence="10">
    <location>
        <position position="74"/>
    </location>
    <ligand>
        <name>Na(+)</name>
        <dbReference type="ChEBI" id="CHEBI:29101"/>
        <note>structural</note>
    </ligand>
</feature>
<dbReference type="AlphaFoldDB" id="A0A9X7W0R8"/>
<sequence>MKTTFILLFGAVGGILRYILESTIHLSSGFPLATLIINLTGSFTLGLFYGLAVEKGISEWLRLGIGIGLIGGFTTFSTMSLELVQLSNHQPELALGYLSATVLGGLALVHLGDFAVHLVNIPKHKTSDSHNATEAYE</sequence>
<reference evidence="11 12" key="1">
    <citation type="submission" date="2021-02" db="EMBL/GenBank/DDBJ databases">
        <title>Alicyclobacillus curvatus sp. nov. and Alicyclobacillus mengziensis sp. nov., two acidophilic bacteria isolated from acid mine drainage.</title>
        <authorList>
            <person name="Huang Y."/>
        </authorList>
    </citation>
    <scope>NUCLEOTIDE SEQUENCE [LARGE SCALE GENOMIC DNA]</scope>
    <source>
        <strain evidence="11 12">S30H14</strain>
    </source>
</reference>
<keyword evidence="4 10" id="KW-1133">Transmembrane helix</keyword>
<dbReference type="InterPro" id="IPR003691">
    <property type="entry name" value="FluC"/>
</dbReference>
<keyword evidence="3 10" id="KW-0812">Transmembrane</keyword>
<dbReference type="KEGG" id="afx:JZ786_06740"/>
<keyword evidence="2 10" id="KW-1003">Cell membrane</keyword>
<name>A0A9X7W0R8_9BACL</name>
<evidence type="ECO:0000256" key="5">
    <source>
        <dbReference type="ARBA" id="ARBA00023136"/>
    </source>
</evidence>
<keyword evidence="10" id="KW-0813">Transport</keyword>
<feature type="binding site" evidence="10">
    <location>
        <position position="71"/>
    </location>
    <ligand>
        <name>Na(+)</name>
        <dbReference type="ChEBI" id="CHEBI:29101"/>
        <note>structural</note>
    </ligand>
</feature>
<dbReference type="RefSeq" id="WP_206657986.1">
    <property type="nucleotide sequence ID" value="NZ_CP071182.1"/>
</dbReference>
<dbReference type="GO" id="GO:0046872">
    <property type="term" value="F:metal ion binding"/>
    <property type="evidence" value="ECO:0007669"/>
    <property type="project" value="UniProtKB-KW"/>
</dbReference>
<comment type="subcellular location">
    <subcellularLocation>
        <location evidence="1 10">Cell membrane</location>
        <topology evidence="1 10">Multi-pass membrane protein</topology>
    </subcellularLocation>
</comment>
<comment type="similarity">
    <text evidence="7 10">Belongs to the fluoride channel Fluc/FEX (TC 1.A.43) family.</text>
</comment>
<evidence type="ECO:0000256" key="8">
    <source>
        <dbReference type="ARBA" id="ARBA00035585"/>
    </source>
</evidence>
<dbReference type="GO" id="GO:0140114">
    <property type="term" value="P:cellular detoxification of fluoride"/>
    <property type="evidence" value="ECO:0007669"/>
    <property type="project" value="UniProtKB-UniRule"/>
</dbReference>
<keyword evidence="12" id="KW-1185">Reference proteome</keyword>
<evidence type="ECO:0000256" key="10">
    <source>
        <dbReference type="HAMAP-Rule" id="MF_00454"/>
    </source>
</evidence>
<dbReference type="GO" id="GO:0005886">
    <property type="term" value="C:plasma membrane"/>
    <property type="evidence" value="ECO:0007669"/>
    <property type="project" value="UniProtKB-SubCell"/>
</dbReference>
<keyword evidence="10" id="KW-0406">Ion transport</keyword>
<dbReference type="Pfam" id="PF02537">
    <property type="entry name" value="CRCB"/>
    <property type="match status" value="1"/>
</dbReference>
<protein>
    <recommendedName>
        <fullName evidence="10">Fluoride-specific ion channel FluC</fullName>
    </recommendedName>
</protein>
<dbReference type="PANTHER" id="PTHR28259">
    <property type="entry name" value="FLUORIDE EXPORT PROTEIN 1-RELATED"/>
    <property type="match status" value="1"/>
</dbReference>
<comment type="catalytic activity">
    <reaction evidence="8">
        <text>fluoride(in) = fluoride(out)</text>
        <dbReference type="Rhea" id="RHEA:76159"/>
        <dbReference type="ChEBI" id="CHEBI:17051"/>
    </reaction>
    <physiologicalReaction direction="left-to-right" evidence="8">
        <dbReference type="Rhea" id="RHEA:76160"/>
    </physiologicalReaction>
</comment>
<evidence type="ECO:0000313" key="12">
    <source>
        <dbReference type="Proteomes" id="UP000663505"/>
    </source>
</evidence>
<comment type="function">
    <text evidence="9 10">Fluoride-specific ion channel. Important for reducing fluoride concentration in the cell, thus reducing its toxicity.</text>
</comment>
<feature type="transmembrane region" description="Helical" evidence="10">
    <location>
        <begin position="60"/>
        <end position="81"/>
    </location>
</feature>
<evidence type="ECO:0000256" key="7">
    <source>
        <dbReference type="ARBA" id="ARBA00035120"/>
    </source>
</evidence>
<dbReference type="GO" id="GO:0062054">
    <property type="term" value="F:fluoride channel activity"/>
    <property type="evidence" value="ECO:0007669"/>
    <property type="project" value="UniProtKB-UniRule"/>
</dbReference>
<gene>
    <name evidence="10" type="primary">fluC</name>
    <name evidence="10" type="synonym">crcB</name>
    <name evidence="11" type="ORF">JZ786_06740</name>
</gene>